<protein>
    <submittedName>
        <fullName evidence="3">Uncharacterized protein</fullName>
    </submittedName>
</protein>
<accession>A0A2X2DB04</accession>
<keyword evidence="1" id="KW-0472">Membrane</keyword>
<keyword evidence="1" id="KW-0812">Transmembrane</keyword>
<dbReference type="EMBL" id="UAUF01000013">
    <property type="protein sequence ID" value="SPZ09585.1"/>
    <property type="molecule type" value="Genomic_DNA"/>
</dbReference>
<dbReference type="AlphaFoldDB" id="A0A2X2DB04"/>
<reference evidence="2 5" key="2">
    <citation type="submission" date="2020-10" db="EMBL/GenBank/DDBJ databases">
        <title>Genome sequences of Pseudomonas isolates.</title>
        <authorList>
            <person name="Wessels L."/>
            <person name="Reich F."/>
            <person name="Hammerl J."/>
        </authorList>
    </citation>
    <scope>NUCLEOTIDE SEQUENCE [LARGE SCALE GENOMIC DNA]</scope>
    <source>
        <strain evidence="2 5">20-MO00624-0</strain>
    </source>
</reference>
<dbReference type="Proteomes" id="UP000250443">
    <property type="component" value="Unassembled WGS sequence"/>
</dbReference>
<feature type="transmembrane region" description="Helical" evidence="1">
    <location>
        <begin position="38"/>
        <end position="56"/>
    </location>
</feature>
<name>A0A2X2DB04_PSELU</name>
<proteinExistence type="predicted"/>
<dbReference type="RefSeq" id="WP_010797761.1">
    <property type="nucleotide sequence ID" value="NZ_CP069262.1"/>
</dbReference>
<keyword evidence="1" id="KW-1133">Transmembrane helix</keyword>
<organism evidence="3 4">
    <name type="scientific">Pseudomonas luteola</name>
    <dbReference type="NCBI Taxonomy" id="47886"/>
    <lineage>
        <taxon>Bacteria</taxon>
        <taxon>Pseudomonadati</taxon>
        <taxon>Pseudomonadota</taxon>
        <taxon>Gammaproteobacteria</taxon>
        <taxon>Pseudomonadales</taxon>
        <taxon>Pseudomonadaceae</taxon>
        <taxon>Pseudomonas</taxon>
    </lineage>
</organism>
<reference evidence="3 4" key="1">
    <citation type="submission" date="2018-06" db="EMBL/GenBank/DDBJ databases">
        <authorList>
            <consortium name="Pathogen Informatics"/>
            <person name="Doyle S."/>
        </authorList>
    </citation>
    <scope>NUCLEOTIDE SEQUENCE [LARGE SCALE GENOMIC DNA]</scope>
    <source>
        <strain evidence="3 4">NCTC11842</strain>
    </source>
</reference>
<gene>
    <name evidence="2" type="ORF">IRZ65_20445</name>
    <name evidence="3" type="ORF">NCTC11842_03160</name>
</gene>
<dbReference type="Proteomes" id="UP000626180">
    <property type="component" value="Unassembled WGS sequence"/>
</dbReference>
<sequence>MRHMMNRASSRDTALMLSVPLVSLSALTVTSGLLCHSLASVAVGVVGIVAAMAIQFHEPSKKSHSLFVS</sequence>
<evidence type="ECO:0000313" key="4">
    <source>
        <dbReference type="Proteomes" id="UP000250443"/>
    </source>
</evidence>
<evidence type="ECO:0000313" key="3">
    <source>
        <dbReference type="EMBL" id="SPZ09585.1"/>
    </source>
</evidence>
<evidence type="ECO:0000313" key="2">
    <source>
        <dbReference type="EMBL" id="MBF8643044.1"/>
    </source>
</evidence>
<evidence type="ECO:0000256" key="1">
    <source>
        <dbReference type="SAM" id="Phobius"/>
    </source>
</evidence>
<evidence type="ECO:0000313" key="5">
    <source>
        <dbReference type="Proteomes" id="UP000626180"/>
    </source>
</evidence>
<keyword evidence="5" id="KW-1185">Reference proteome</keyword>
<dbReference type="EMBL" id="JADMCD010000013">
    <property type="protein sequence ID" value="MBF8643044.1"/>
    <property type="molecule type" value="Genomic_DNA"/>
</dbReference>